<protein>
    <submittedName>
        <fullName evidence="1">Uncharacterized protein</fullName>
    </submittedName>
</protein>
<reference evidence="1 2" key="1">
    <citation type="submission" date="2021-06" db="EMBL/GenBank/DDBJ databases">
        <title>Caerostris extrusa draft genome.</title>
        <authorList>
            <person name="Kono N."/>
            <person name="Arakawa K."/>
        </authorList>
    </citation>
    <scope>NUCLEOTIDE SEQUENCE [LARGE SCALE GENOMIC DNA]</scope>
</reference>
<dbReference type="Proteomes" id="UP001054945">
    <property type="component" value="Unassembled WGS sequence"/>
</dbReference>
<organism evidence="1 2">
    <name type="scientific">Caerostris extrusa</name>
    <name type="common">Bark spider</name>
    <name type="synonym">Caerostris bankana</name>
    <dbReference type="NCBI Taxonomy" id="172846"/>
    <lineage>
        <taxon>Eukaryota</taxon>
        <taxon>Metazoa</taxon>
        <taxon>Ecdysozoa</taxon>
        <taxon>Arthropoda</taxon>
        <taxon>Chelicerata</taxon>
        <taxon>Arachnida</taxon>
        <taxon>Araneae</taxon>
        <taxon>Araneomorphae</taxon>
        <taxon>Entelegynae</taxon>
        <taxon>Araneoidea</taxon>
        <taxon>Araneidae</taxon>
        <taxon>Caerostris</taxon>
    </lineage>
</organism>
<proteinExistence type="predicted"/>
<sequence>MPTHDLSGYKRNAGIARGSLQSPLWCRFLRNVVLSVPSKFNQSSTDRSESTETGCKLWTLPHWSKDHWTNGSERSSRGVLTLKSLNEYLQCRNSTLKAH</sequence>
<dbReference type="EMBL" id="BPLR01001028">
    <property type="protein sequence ID" value="GIY99289.1"/>
    <property type="molecule type" value="Genomic_DNA"/>
</dbReference>
<comment type="caution">
    <text evidence="1">The sequence shown here is derived from an EMBL/GenBank/DDBJ whole genome shotgun (WGS) entry which is preliminary data.</text>
</comment>
<dbReference type="AlphaFoldDB" id="A0AAV4XZG4"/>
<keyword evidence="2" id="KW-1185">Reference proteome</keyword>
<gene>
    <name evidence="1" type="ORF">CEXT_288971</name>
</gene>
<name>A0AAV4XZG4_CAEEX</name>
<evidence type="ECO:0000313" key="1">
    <source>
        <dbReference type="EMBL" id="GIY99289.1"/>
    </source>
</evidence>
<accession>A0AAV4XZG4</accession>
<evidence type="ECO:0000313" key="2">
    <source>
        <dbReference type="Proteomes" id="UP001054945"/>
    </source>
</evidence>